<gene>
    <name evidence="3" type="ORF">KGQ19_35415</name>
</gene>
<evidence type="ECO:0000256" key="2">
    <source>
        <dbReference type="SAM" id="Phobius"/>
    </source>
</evidence>
<feature type="transmembrane region" description="Helical" evidence="2">
    <location>
        <begin position="154"/>
        <end position="175"/>
    </location>
</feature>
<evidence type="ECO:0000256" key="1">
    <source>
        <dbReference type="SAM" id="MobiDB-lite"/>
    </source>
</evidence>
<keyword evidence="2" id="KW-0812">Transmembrane</keyword>
<dbReference type="InterPro" id="IPR016566">
    <property type="entry name" value="UCP010219"/>
</dbReference>
<organism evidence="3 4">
    <name type="scientific">Catenulispora pinistramenti</name>
    <dbReference type="NCBI Taxonomy" id="2705254"/>
    <lineage>
        <taxon>Bacteria</taxon>
        <taxon>Bacillati</taxon>
        <taxon>Actinomycetota</taxon>
        <taxon>Actinomycetes</taxon>
        <taxon>Catenulisporales</taxon>
        <taxon>Catenulisporaceae</taxon>
        <taxon>Catenulispora</taxon>
    </lineage>
</organism>
<reference evidence="3 4" key="1">
    <citation type="submission" date="2020-02" db="EMBL/GenBank/DDBJ databases">
        <title>Acidophilic actinobacteria isolated from forest soil.</title>
        <authorList>
            <person name="Golinska P."/>
        </authorList>
    </citation>
    <scope>NUCLEOTIDE SEQUENCE [LARGE SCALE GENOMIC DNA]</scope>
    <source>
        <strain evidence="3 4">NL8</strain>
    </source>
</reference>
<proteinExistence type="predicted"/>
<feature type="region of interest" description="Disordered" evidence="1">
    <location>
        <begin position="1"/>
        <end position="35"/>
    </location>
</feature>
<dbReference type="EMBL" id="JAAFYZ010000174">
    <property type="protein sequence ID" value="MBS2552159.1"/>
    <property type="molecule type" value="Genomic_DNA"/>
</dbReference>
<feature type="transmembrane region" description="Helical" evidence="2">
    <location>
        <begin position="233"/>
        <end position="254"/>
    </location>
</feature>
<feature type="transmembrane region" description="Helical" evidence="2">
    <location>
        <begin position="209"/>
        <end position="227"/>
    </location>
</feature>
<dbReference type="RefSeq" id="WP_212017480.1">
    <property type="nucleotide sequence ID" value="NZ_JAAFYZ010000174.1"/>
</dbReference>
<evidence type="ECO:0000313" key="4">
    <source>
        <dbReference type="Proteomes" id="UP000730482"/>
    </source>
</evidence>
<accession>A0ABS5L1F8</accession>
<feature type="region of interest" description="Disordered" evidence="1">
    <location>
        <begin position="267"/>
        <end position="288"/>
    </location>
</feature>
<keyword evidence="2" id="KW-0472">Membrane</keyword>
<sequence length="288" mass="30419">MSLESGQRAEPMSRARHAAPVADAGGDRSDFETVTGPALDDAAQDLLGGVPPEEQARLVAAKAAEAKAYEDAVKKAFGGKMGMADAGLPAICFLIVYTATNSLNPAVLGSVAVGVVMFLIRLVRRETLQHALSGLFGVLVCAGFAKFSGHAQNYYLPGILINLGSFLVFAGTALARWPIAGLMIGPITGEMTTWRKVPGRLRAFTKATWLLAALFAVKLAVQVPLYLTHHTTALGVARLALGYPPYLACLYVAWQWIKNAPPPVMPVTEDDEAGEAGEAEAAEMTPAE</sequence>
<dbReference type="Pfam" id="PF11361">
    <property type="entry name" value="DUF3159"/>
    <property type="match status" value="1"/>
</dbReference>
<keyword evidence="4" id="KW-1185">Reference proteome</keyword>
<feature type="transmembrane region" description="Helical" evidence="2">
    <location>
        <begin position="106"/>
        <end position="123"/>
    </location>
</feature>
<keyword evidence="2" id="KW-1133">Transmembrane helix</keyword>
<evidence type="ECO:0000313" key="3">
    <source>
        <dbReference type="EMBL" id="MBS2552159.1"/>
    </source>
</evidence>
<dbReference type="Proteomes" id="UP000730482">
    <property type="component" value="Unassembled WGS sequence"/>
</dbReference>
<feature type="transmembrane region" description="Helical" evidence="2">
    <location>
        <begin position="130"/>
        <end position="148"/>
    </location>
</feature>
<feature type="compositionally biased region" description="Acidic residues" evidence="1">
    <location>
        <begin position="268"/>
        <end position="281"/>
    </location>
</feature>
<protein>
    <submittedName>
        <fullName evidence="3">DUF3159 domain-containing protein</fullName>
    </submittedName>
</protein>
<comment type="caution">
    <text evidence="3">The sequence shown here is derived from an EMBL/GenBank/DDBJ whole genome shotgun (WGS) entry which is preliminary data.</text>
</comment>
<name>A0ABS5L1F8_9ACTN</name>